<dbReference type="PIRSF" id="PIRSF020623">
    <property type="entry name" value="PaaX"/>
    <property type="match status" value="1"/>
</dbReference>
<feature type="domain" description="Transcriptional repressor PaaX-like central Cas2-like" evidence="3">
    <location>
        <begin position="88"/>
        <end position="168"/>
    </location>
</feature>
<dbReference type="Pfam" id="PF08223">
    <property type="entry name" value="PaaX_C"/>
    <property type="match status" value="1"/>
</dbReference>
<dbReference type="Proteomes" id="UP000306985">
    <property type="component" value="Unassembled WGS sequence"/>
</dbReference>
<dbReference type="InterPro" id="IPR048846">
    <property type="entry name" value="PaaX-like_central"/>
</dbReference>
<name>A0A4U6QNP4_9ACTN</name>
<dbReference type="AlphaFoldDB" id="A0A4U6QNP4"/>
<accession>A0A4U6QNP4</accession>
<evidence type="ECO:0000313" key="4">
    <source>
        <dbReference type="EMBL" id="TKV62283.1"/>
    </source>
</evidence>
<dbReference type="InterPro" id="IPR036388">
    <property type="entry name" value="WH-like_DNA-bd_sf"/>
</dbReference>
<protein>
    <submittedName>
        <fullName evidence="4">PaaX family transcriptional regulator</fullName>
    </submittedName>
</protein>
<evidence type="ECO:0000313" key="5">
    <source>
        <dbReference type="Proteomes" id="UP000306985"/>
    </source>
</evidence>
<dbReference type="PANTHER" id="PTHR30319">
    <property type="entry name" value="PHENYLACETIC ACID REGULATOR-RELATED TRANSCRIPTIONAL REPRESSOR"/>
    <property type="match status" value="1"/>
</dbReference>
<reference evidence="4 5" key="1">
    <citation type="submission" date="2019-05" db="EMBL/GenBank/DDBJ databases">
        <title>Nakamurella sp. N5BH11, whole genome shotgun sequence.</title>
        <authorList>
            <person name="Tuo L."/>
        </authorList>
    </citation>
    <scope>NUCLEOTIDE SEQUENCE [LARGE SCALE GENOMIC DNA]</scope>
    <source>
        <strain evidence="4 5">N5BH11</strain>
    </source>
</reference>
<gene>
    <name evidence="4" type="ORF">FDO65_09565</name>
</gene>
<dbReference type="Pfam" id="PF20803">
    <property type="entry name" value="PaaX_M"/>
    <property type="match status" value="1"/>
</dbReference>
<evidence type="ECO:0000259" key="1">
    <source>
        <dbReference type="Pfam" id="PF07848"/>
    </source>
</evidence>
<proteinExistence type="predicted"/>
<dbReference type="OrthoDB" id="2270427at2"/>
<keyword evidence="5" id="KW-1185">Reference proteome</keyword>
<dbReference type="Pfam" id="PF07848">
    <property type="entry name" value="PaaX"/>
    <property type="match status" value="1"/>
</dbReference>
<dbReference type="Gene3D" id="1.20.58.1460">
    <property type="match status" value="1"/>
</dbReference>
<evidence type="ECO:0000259" key="3">
    <source>
        <dbReference type="Pfam" id="PF20803"/>
    </source>
</evidence>
<feature type="domain" description="Transcriptional repressor PaaX-like N-terminal" evidence="1">
    <location>
        <begin position="3"/>
        <end position="70"/>
    </location>
</feature>
<dbReference type="SUPFAM" id="SSF46785">
    <property type="entry name" value="Winged helix' DNA-binding domain"/>
    <property type="match status" value="1"/>
</dbReference>
<dbReference type="Gene3D" id="3.30.70.2650">
    <property type="match status" value="1"/>
</dbReference>
<dbReference type="Gene3D" id="1.10.10.10">
    <property type="entry name" value="Winged helix-like DNA-binding domain superfamily/Winged helix DNA-binding domain"/>
    <property type="match status" value="1"/>
</dbReference>
<dbReference type="InterPro" id="IPR013225">
    <property type="entry name" value="PaaX_C"/>
</dbReference>
<comment type="caution">
    <text evidence="4">The sequence shown here is derived from an EMBL/GenBank/DDBJ whole genome shotgun (WGS) entry which is preliminary data.</text>
</comment>
<dbReference type="PANTHER" id="PTHR30319:SF1">
    <property type="entry name" value="TRANSCRIPTIONAL REPRESSOR PAAX"/>
    <property type="match status" value="1"/>
</dbReference>
<sequence>MKPRSLVFDLFGDYLRYRGGEVRLRHLSTLLGFFDIPESTVRVVVGRLRRDGWLVSRREGRETVYALTDAAWRLLDEGRDRIFRRADEAWSGEWQMIIYSVPETERAVRDQLRKRLAWWGFGSLSPSVWISPHDRAAAISEAFPGDGPVRLDVFRSRSDNGTSDAELVGRAWDLDELGRDYRAWLQRWEPVVRRCRREPPQGAEALVLRMRLVRDYRGFPFRDPDLPAELVPDDWPGRRAFELFIDAHDLLKASAEAVLGAVLAD</sequence>
<organism evidence="4 5">
    <name type="scientific">Nakamurella flava</name>
    <dbReference type="NCBI Taxonomy" id="2576308"/>
    <lineage>
        <taxon>Bacteria</taxon>
        <taxon>Bacillati</taxon>
        <taxon>Actinomycetota</taxon>
        <taxon>Actinomycetes</taxon>
        <taxon>Nakamurellales</taxon>
        <taxon>Nakamurellaceae</taxon>
        <taxon>Nakamurella</taxon>
    </lineage>
</organism>
<evidence type="ECO:0000259" key="2">
    <source>
        <dbReference type="Pfam" id="PF08223"/>
    </source>
</evidence>
<dbReference type="InterPro" id="IPR012906">
    <property type="entry name" value="PaaX-like_N"/>
</dbReference>
<feature type="domain" description="Transcriptional repressor PaaX-like C-terminal" evidence="2">
    <location>
        <begin position="172"/>
        <end position="259"/>
    </location>
</feature>
<dbReference type="EMBL" id="SZZH01000001">
    <property type="protein sequence ID" value="TKV62283.1"/>
    <property type="molecule type" value="Genomic_DNA"/>
</dbReference>
<dbReference type="GO" id="GO:0006351">
    <property type="term" value="P:DNA-templated transcription"/>
    <property type="evidence" value="ECO:0007669"/>
    <property type="project" value="InterPro"/>
</dbReference>
<dbReference type="InterPro" id="IPR036390">
    <property type="entry name" value="WH_DNA-bd_sf"/>
</dbReference>
<dbReference type="InterPro" id="IPR011965">
    <property type="entry name" value="PaaX_trns_reg"/>
</dbReference>